<dbReference type="EMBL" id="CAJNIZ010042575">
    <property type="protein sequence ID" value="CAE7626442.1"/>
    <property type="molecule type" value="Genomic_DNA"/>
</dbReference>
<dbReference type="AlphaFoldDB" id="A0A812VJ22"/>
<comment type="caution">
    <text evidence="5">The sequence shown here is derived from an EMBL/GenBank/DDBJ whole genome shotgun (WGS) entry which is preliminary data.</text>
</comment>
<evidence type="ECO:0000256" key="2">
    <source>
        <dbReference type="ARBA" id="ARBA00023134"/>
    </source>
</evidence>
<proteinExistence type="predicted"/>
<keyword evidence="1 3" id="KW-0547">Nucleotide-binding</keyword>
<keyword evidence="6" id="KW-1185">Reference proteome</keyword>
<feature type="binding site" evidence="4">
    <location>
        <position position="10"/>
    </location>
    <ligand>
        <name>Mg(2+)</name>
        <dbReference type="ChEBI" id="CHEBI:18420"/>
    </ligand>
</feature>
<dbReference type="GO" id="GO:0046872">
    <property type="term" value="F:metal ion binding"/>
    <property type="evidence" value="ECO:0007669"/>
    <property type="project" value="UniProtKB-KW"/>
</dbReference>
<evidence type="ECO:0000256" key="4">
    <source>
        <dbReference type="PIRSR" id="PIRSR606689-2"/>
    </source>
</evidence>
<feature type="binding site" evidence="4">
    <location>
        <position position="28"/>
    </location>
    <ligand>
        <name>Mg(2+)</name>
        <dbReference type="ChEBI" id="CHEBI:18420"/>
    </ligand>
</feature>
<evidence type="ECO:0000313" key="6">
    <source>
        <dbReference type="Proteomes" id="UP000649617"/>
    </source>
</evidence>
<accession>A0A812VJ22</accession>
<dbReference type="SMART" id="SM00177">
    <property type="entry name" value="ARF"/>
    <property type="match status" value="1"/>
</dbReference>
<dbReference type="Gene3D" id="3.40.50.300">
    <property type="entry name" value="P-loop containing nucleotide triphosphate hydrolases"/>
    <property type="match status" value="1"/>
</dbReference>
<dbReference type="PANTHER" id="PTHR11711">
    <property type="entry name" value="ADP RIBOSYLATION FACTOR-RELATED"/>
    <property type="match status" value="1"/>
</dbReference>
<dbReference type="SUPFAM" id="SSF52540">
    <property type="entry name" value="P-loop containing nucleoside triphosphate hydrolases"/>
    <property type="match status" value="1"/>
</dbReference>
<protein>
    <submittedName>
        <fullName evidence="5">ARF1 protein</fullName>
    </submittedName>
</protein>
<feature type="binding site" evidence="3">
    <location>
        <position position="50"/>
    </location>
    <ligand>
        <name>GTP</name>
        <dbReference type="ChEBI" id="CHEBI:37565"/>
    </ligand>
</feature>
<dbReference type="GO" id="GO:0005525">
    <property type="term" value="F:GTP binding"/>
    <property type="evidence" value="ECO:0007669"/>
    <property type="project" value="UniProtKB-KW"/>
</dbReference>
<organism evidence="5 6">
    <name type="scientific">Symbiodinium pilosum</name>
    <name type="common">Dinoflagellate</name>
    <dbReference type="NCBI Taxonomy" id="2952"/>
    <lineage>
        <taxon>Eukaryota</taxon>
        <taxon>Sar</taxon>
        <taxon>Alveolata</taxon>
        <taxon>Dinophyceae</taxon>
        <taxon>Suessiales</taxon>
        <taxon>Symbiodiniaceae</taxon>
        <taxon>Symbiodinium</taxon>
    </lineage>
</organism>
<dbReference type="InterPro" id="IPR006689">
    <property type="entry name" value="Small_GTPase_ARF/SAR"/>
</dbReference>
<evidence type="ECO:0000256" key="3">
    <source>
        <dbReference type="PIRSR" id="PIRSR606689-1"/>
    </source>
</evidence>
<keyword evidence="4" id="KW-0479">Metal-binding</keyword>
<keyword evidence="2 3" id="KW-0342">GTP-binding</keyword>
<evidence type="ECO:0000256" key="1">
    <source>
        <dbReference type="ARBA" id="ARBA00022741"/>
    </source>
</evidence>
<dbReference type="Proteomes" id="UP000649617">
    <property type="component" value="Unassembled WGS sequence"/>
</dbReference>
<name>A0A812VJ22_SYMPI</name>
<dbReference type="PROSITE" id="PS51417">
    <property type="entry name" value="ARF"/>
    <property type="match status" value="1"/>
</dbReference>
<dbReference type="OrthoDB" id="2011769at2759"/>
<dbReference type="InterPro" id="IPR027417">
    <property type="entry name" value="P-loop_NTPase"/>
</dbReference>
<dbReference type="GO" id="GO:0003924">
    <property type="term" value="F:GTPase activity"/>
    <property type="evidence" value="ECO:0007669"/>
    <property type="project" value="InterPro"/>
</dbReference>
<sequence length="123" mass="13499">MLGLNGVGKTTALYKLRSGRAKLDTEPTMGLNVETIEFKSVSFALWDIGGNDRIRHIWKHHGLNSAETDAMIYVIDSADVVRMDLARAELAAQVGESGLGALPLLVWANKRLGCPTKEIRSMF</sequence>
<dbReference type="InterPro" id="IPR024156">
    <property type="entry name" value="Small_GTPase_ARF"/>
</dbReference>
<evidence type="ECO:0000313" key="5">
    <source>
        <dbReference type="EMBL" id="CAE7626442.1"/>
    </source>
</evidence>
<reference evidence="5" key="1">
    <citation type="submission" date="2021-02" db="EMBL/GenBank/DDBJ databases">
        <authorList>
            <person name="Dougan E. K."/>
            <person name="Rhodes N."/>
            <person name="Thang M."/>
            <person name="Chan C."/>
        </authorList>
    </citation>
    <scope>NUCLEOTIDE SEQUENCE</scope>
</reference>
<gene>
    <name evidence="5" type="primary">ARF1</name>
    <name evidence="5" type="ORF">SPIL2461_LOCUS16408</name>
</gene>
<feature type="binding site" evidence="3">
    <location>
        <begin position="3"/>
        <end position="10"/>
    </location>
    <ligand>
        <name>GTP</name>
        <dbReference type="ChEBI" id="CHEBI:37565"/>
    </ligand>
</feature>
<dbReference type="Pfam" id="PF00025">
    <property type="entry name" value="Arf"/>
    <property type="match status" value="1"/>
</dbReference>
<keyword evidence="4" id="KW-0460">Magnesium</keyword>